<dbReference type="AlphaFoldDB" id="A0A0L6VQQ4"/>
<keyword evidence="1" id="KW-0472">Membrane</keyword>
<name>A0A0L6VQQ4_9BASI</name>
<evidence type="ECO:0000313" key="2">
    <source>
        <dbReference type="EMBL" id="KNZ62967.1"/>
    </source>
</evidence>
<dbReference type="EMBL" id="LAVV01002233">
    <property type="protein sequence ID" value="KNZ62967.1"/>
    <property type="molecule type" value="Genomic_DNA"/>
</dbReference>
<feature type="transmembrane region" description="Helical" evidence="1">
    <location>
        <begin position="208"/>
        <end position="229"/>
    </location>
</feature>
<dbReference type="Proteomes" id="UP000037035">
    <property type="component" value="Unassembled WGS sequence"/>
</dbReference>
<keyword evidence="1" id="KW-1133">Transmembrane helix</keyword>
<feature type="transmembrane region" description="Helical" evidence="1">
    <location>
        <begin position="302"/>
        <end position="325"/>
    </location>
</feature>
<comment type="caution">
    <text evidence="2">The sequence shown here is derived from an EMBL/GenBank/DDBJ whole genome shotgun (WGS) entry which is preliminary data.</text>
</comment>
<feature type="transmembrane region" description="Helical" evidence="1">
    <location>
        <begin position="41"/>
        <end position="64"/>
    </location>
</feature>
<feature type="transmembrane region" description="Helical" evidence="1">
    <location>
        <begin position="155"/>
        <end position="174"/>
    </location>
</feature>
<gene>
    <name evidence="2" type="ORF">VP01_1200g2</name>
</gene>
<keyword evidence="3" id="KW-1185">Reference proteome</keyword>
<evidence type="ECO:0000256" key="1">
    <source>
        <dbReference type="SAM" id="Phobius"/>
    </source>
</evidence>
<evidence type="ECO:0000313" key="3">
    <source>
        <dbReference type="Proteomes" id="UP000037035"/>
    </source>
</evidence>
<keyword evidence="1" id="KW-0812">Transmembrane</keyword>
<protein>
    <submittedName>
        <fullName evidence="2">Uncharacterized protein</fullName>
    </submittedName>
</protein>
<organism evidence="2 3">
    <name type="scientific">Puccinia sorghi</name>
    <dbReference type="NCBI Taxonomy" id="27349"/>
    <lineage>
        <taxon>Eukaryota</taxon>
        <taxon>Fungi</taxon>
        <taxon>Dikarya</taxon>
        <taxon>Basidiomycota</taxon>
        <taxon>Pucciniomycotina</taxon>
        <taxon>Pucciniomycetes</taxon>
        <taxon>Pucciniales</taxon>
        <taxon>Pucciniaceae</taxon>
        <taxon>Puccinia</taxon>
    </lineage>
</organism>
<dbReference type="VEuPathDB" id="FungiDB:VP01_1200g2"/>
<proteinExistence type="predicted"/>
<reference evidence="2 3" key="1">
    <citation type="submission" date="2015-08" db="EMBL/GenBank/DDBJ databases">
        <title>Next Generation Sequencing and Analysis of the Genome of Puccinia sorghi L Schw, the Causal Agent of Maize Common Rust.</title>
        <authorList>
            <person name="Rochi L."/>
            <person name="Burguener G."/>
            <person name="Darino M."/>
            <person name="Turjanski A."/>
            <person name="Kreff E."/>
            <person name="Dieguez M.J."/>
            <person name="Sacco F."/>
        </authorList>
    </citation>
    <scope>NUCLEOTIDE SEQUENCE [LARGE SCALE GENOMIC DNA]</scope>
    <source>
        <strain evidence="2 3">RO10H11247</strain>
    </source>
</reference>
<sequence length="473" mass="55250">MTFLTAIFMSTLYTGLDLFYNRNPSGLPVIYFDCECCFDTYIIIIYYMFFSCSIIISSDVHWLFVMDAFFPYRIGWFTWAGISESLLIYEISKVKIPPCEQTKARRTRVEMLRERRYRTLILHTIMWKLKQKYELYLVLIVGLVDESDKDTGKKITPVFSLINFGVKLHVFILYSKDLLVKWKTSCWSGLLDLDLLNLTSPLCSLWELIFFQLFIAKTFFFFGGYTWFFERKKIQLANQLLFPTLSAKSPFFGGVCHRVVCDTDDSAYDSVIIFFFWTCSTKFDLQSQLCNIQWAVEPRRGVVCFFGGVIFIFFPSGGILIGVFGRCNSLKFSPKFLRLFGGVILKICSVSLNRLDLICNIHTVVFDFFKGGNIFMNLSGDVCIFWEPFYHQKRIKRNLYTQTIGHTAQRQQYWHTQKYVKYLCHCHFTISPFTNNSFFTHLTQLSTCFNSTLINLELNSSTQNSIFNPNTQS</sequence>
<accession>A0A0L6VQQ4</accession>